<dbReference type="AlphaFoldDB" id="A0A7S1HYC8"/>
<name>A0A7S1HYC8_9EUGL</name>
<sequence length="124" mass="14370">MHMVTAEDTATPTLNAHMCWFLFRQSYPAISTCLFAVGSPCHIWVIANTLVFESLVYQHKKNQLHHPFHPYSKSDPDLCSFLCHPAIPARWDTGLDDLEIGEAVFNAKFTIWWQQFLFHVLSYK</sequence>
<accession>A0A7S1HYC8</accession>
<organism evidence="1">
    <name type="scientific">Eutreptiella gymnastica</name>
    <dbReference type="NCBI Taxonomy" id="73025"/>
    <lineage>
        <taxon>Eukaryota</taxon>
        <taxon>Discoba</taxon>
        <taxon>Euglenozoa</taxon>
        <taxon>Euglenida</taxon>
        <taxon>Spirocuta</taxon>
        <taxon>Euglenophyceae</taxon>
        <taxon>Eutreptiales</taxon>
        <taxon>Eutreptiaceae</taxon>
        <taxon>Eutreptiella</taxon>
    </lineage>
</organism>
<protein>
    <submittedName>
        <fullName evidence="1">Uncharacterized protein</fullName>
    </submittedName>
</protein>
<proteinExistence type="predicted"/>
<reference evidence="1" key="1">
    <citation type="submission" date="2021-01" db="EMBL/GenBank/DDBJ databases">
        <authorList>
            <person name="Corre E."/>
            <person name="Pelletier E."/>
            <person name="Niang G."/>
            <person name="Scheremetjew M."/>
            <person name="Finn R."/>
            <person name="Kale V."/>
            <person name="Holt S."/>
            <person name="Cochrane G."/>
            <person name="Meng A."/>
            <person name="Brown T."/>
            <person name="Cohen L."/>
        </authorList>
    </citation>
    <scope>NUCLEOTIDE SEQUENCE</scope>
    <source>
        <strain evidence="1">NIES-381</strain>
    </source>
</reference>
<gene>
    <name evidence="1" type="ORF">EGYM00392_LOCUS6236</name>
</gene>
<dbReference type="EMBL" id="HBGA01016067">
    <property type="protein sequence ID" value="CAD8995181.1"/>
    <property type="molecule type" value="Transcribed_RNA"/>
</dbReference>
<evidence type="ECO:0000313" key="1">
    <source>
        <dbReference type="EMBL" id="CAD8995181.1"/>
    </source>
</evidence>